<name>A0ABS2NNB8_9FIRM</name>
<evidence type="ECO:0000313" key="2">
    <source>
        <dbReference type="EMBL" id="MBM7614444.1"/>
    </source>
</evidence>
<evidence type="ECO:0000313" key="3">
    <source>
        <dbReference type="Proteomes" id="UP001314796"/>
    </source>
</evidence>
<evidence type="ECO:0000256" key="1">
    <source>
        <dbReference type="SAM" id="Phobius"/>
    </source>
</evidence>
<protein>
    <submittedName>
        <fullName evidence="2">Cation transport ATPase</fullName>
    </submittedName>
</protein>
<feature type="transmembrane region" description="Helical" evidence="1">
    <location>
        <begin position="134"/>
        <end position="156"/>
    </location>
</feature>
<dbReference type="Pfam" id="PF19991">
    <property type="entry name" value="HMA_2"/>
    <property type="match status" value="1"/>
</dbReference>
<keyword evidence="3" id="KW-1185">Reference proteome</keyword>
<proteinExistence type="predicted"/>
<reference evidence="2 3" key="1">
    <citation type="submission" date="2021-01" db="EMBL/GenBank/DDBJ databases">
        <title>Genomic Encyclopedia of Type Strains, Phase IV (KMG-IV): sequencing the most valuable type-strain genomes for metagenomic binning, comparative biology and taxonomic classification.</title>
        <authorList>
            <person name="Goeker M."/>
        </authorList>
    </citation>
    <scope>NUCLEOTIDE SEQUENCE [LARGE SCALE GENOMIC DNA]</scope>
    <source>
        <strain evidence="2 3">DSM 25890</strain>
    </source>
</reference>
<keyword evidence="1" id="KW-0472">Membrane</keyword>
<feature type="transmembrane region" description="Helical" evidence="1">
    <location>
        <begin position="176"/>
        <end position="203"/>
    </location>
</feature>
<keyword evidence="1" id="KW-1133">Transmembrane helix</keyword>
<dbReference type="EMBL" id="JAFBEE010000004">
    <property type="protein sequence ID" value="MBM7614444.1"/>
    <property type="molecule type" value="Genomic_DNA"/>
</dbReference>
<organism evidence="2 3">
    <name type="scientific">Alkaliphilus hydrothermalis</name>
    <dbReference type="NCBI Taxonomy" id="1482730"/>
    <lineage>
        <taxon>Bacteria</taxon>
        <taxon>Bacillati</taxon>
        <taxon>Bacillota</taxon>
        <taxon>Clostridia</taxon>
        <taxon>Peptostreptococcales</taxon>
        <taxon>Natronincolaceae</taxon>
        <taxon>Alkaliphilus</taxon>
    </lineage>
</organism>
<keyword evidence="1" id="KW-0812">Transmembrane</keyword>
<accession>A0ABS2NNB8</accession>
<comment type="caution">
    <text evidence="2">The sequence shown here is derived from an EMBL/GenBank/DDBJ whole genome shotgun (WGS) entry which is preliminary data.</text>
</comment>
<sequence length="427" mass="48011">MHITSSIPGRIRIKVPQIYRNSTIASHIIDCLEEEQFVTKVTTNVYTSSILIVYQKTKKFCGIEKLISIIKKQLVFPLDLSHEKGNSQEVVDQRNSQMLLPSFLKNVSLGVVGASLGLGLFNRPSVFFTDLVKVIGFAFIIEVIDGLLLNIFYPFLIGIEDAVDSTKQDNKKIPTASLLIGTLAVLASKFSLILILLSLFLYFRKPIMASLILPYRVASYNRLQRRVVINKGSSIKKIAEIDSVVFDMRNNSYQLTGNIIEDLRSRGILELSIVTHDASMELQELVMDYEVNLIRLQPQQSLSVSELKINEGKTDKIAWVSEHSSAGKEDQGWDIKIVNSDSLDGSTPPMLEKDLSIFGGDLLLFGDTIDYFKLMQEKINQNYLISIGSLTAAFMIILKGTFSPLKIWLFSLINYSLVFRNSIVNLR</sequence>
<dbReference type="Proteomes" id="UP001314796">
    <property type="component" value="Unassembled WGS sequence"/>
</dbReference>
<dbReference type="RefSeq" id="WP_204400710.1">
    <property type="nucleotide sequence ID" value="NZ_JAFBEE010000004.1"/>
</dbReference>
<gene>
    <name evidence="2" type="ORF">JOC73_000955</name>
</gene>
<feature type="transmembrane region" description="Helical" evidence="1">
    <location>
        <begin position="383"/>
        <end position="401"/>
    </location>
</feature>